<dbReference type="Pfam" id="PF14478">
    <property type="entry name" value="DUF4430"/>
    <property type="match status" value="1"/>
</dbReference>
<dbReference type="STRING" id="571932.SAMN05421743_10669"/>
<evidence type="ECO:0000256" key="1">
    <source>
        <dbReference type="SAM" id="SignalP"/>
    </source>
</evidence>
<evidence type="ECO:0000313" key="4">
    <source>
        <dbReference type="Proteomes" id="UP000198584"/>
    </source>
</evidence>
<name>A0A1H4CIB1_9BACI</name>
<dbReference type="PROSITE" id="PS51257">
    <property type="entry name" value="PROKAR_LIPOPROTEIN"/>
    <property type="match status" value="1"/>
</dbReference>
<dbReference type="InterPro" id="IPR027954">
    <property type="entry name" value="Transcobalamin-like_C"/>
</dbReference>
<reference evidence="3 4" key="1">
    <citation type="submission" date="2016-10" db="EMBL/GenBank/DDBJ databases">
        <authorList>
            <person name="de Groot N.N."/>
        </authorList>
    </citation>
    <scope>NUCLEOTIDE SEQUENCE [LARGE SCALE GENOMIC DNA]</scope>
    <source>
        <strain evidence="3 4">CCM7597</strain>
    </source>
</reference>
<keyword evidence="4" id="KW-1185">Reference proteome</keyword>
<dbReference type="EMBL" id="FNQR01000006">
    <property type="protein sequence ID" value="SEA60166.1"/>
    <property type="molecule type" value="Genomic_DNA"/>
</dbReference>
<evidence type="ECO:0000313" key="3">
    <source>
        <dbReference type="EMBL" id="SEA60166.1"/>
    </source>
</evidence>
<sequence>MSRMMQLVLAALMSTAVLVGCQAESGSGSTEAQQQEQQEEVPVKVTISQENGENIVAEKELKVEAGKTLMEILKDNFEEVEEKDGFVTKIEGIEAKEGEQKAWFFTINGENATVGANEYEVEADDTFQFDFHKWE</sequence>
<evidence type="ECO:0000259" key="2">
    <source>
        <dbReference type="Pfam" id="PF14478"/>
    </source>
</evidence>
<proteinExistence type="predicted"/>
<dbReference type="RefSeq" id="WP_176791427.1">
    <property type="nucleotide sequence ID" value="NZ_FNQR01000006.1"/>
</dbReference>
<feature type="domain" description="Transcobalamin-like C-terminal" evidence="2">
    <location>
        <begin position="66"/>
        <end position="133"/>
    </location>
</feature>
<dbReference type="Gene3D" id="2.170.130.30">
    <property type="match status" value="1"/>
</dbReference>
<feature type="chain" id="PRO_5038442723" description="Transcobalamin-like C-terminal domain-containing protein" evidence="1">
    <location>
        <begin position="20"/>
        <end position="135"/>
    </location>
</feature>
<feature type="signal peptide" evidence="1">
    <location>
        <begin position="1"/>
        <end position="19"/>
    </location>
</feature>
<organism evidence="3 4">
    <name type="scientific">Thalassobacillus cyri</name>
    <dbReference type="NCBI Taxonomy" id="571932"/>
    <lineage>
        <taxon>Bacteria</taxon>
        <taxon>Bacillati</taxon>
        <taxon>Bacillota</taxon>
        <taxon>Bacilli</taxon>
        <taxon>Bacillales</taxon>
        <taxon>Bacillaceae</taxon>
        <taxon>Thalassobacillus</taxon>
    </lineage>
</organism>
<protein>
    <recommendedName>
        <fullName evidence="2">Transcobalamin-like C-terminal domain-containing protein</fullName>
    </recommendedName>
</protein>
<gene>
    <name evidence="3" type="ORF">SAMN05421743_10669</name>
</gene>
<accession>A0A1H4CIB1</accession>
<dbReference type="AlphaFoldDB" id="A0A1H4CIB1"/>
<keyword evidence="1" id="KW-0732">Signal</keyword>
<dbReference type="Proteomes" id="UP000198584">
    <property type="component" value="Unassembled WGS sequence"/>
</dbReference>